<gene>
    <name evidence="3" type="ORF">EG327_010865</name>
</gene>
<accession>A0A8H3VNX9</accession>
<dbReference type="PANTHER" id="PTHR38847:SF1">
    <property type="entry name" value="PSEUDOURIDINE SYNTHASE RSUA_RLUA-LIKE DOMAIN-CONTAINING PROTEIN"/>
    <property type="match status" value="1"/>
</dbReference>
<keyword evidence="2" id="KW-0732">Signal</keyword>
<dbReference type="Pfam" id="PF14273">
    <property type="entry name" value="DUF4360"/>
    <property type="match status" value="1"/>
</dbReference>
<name>A0A8H3VNX9_VENIN</name>
<evidence type="ECO:0000313" key="4">
    <source>
        <dbReference type="Proteomes" id="UP000490939"/>
    </source>
</evidence>
<evidence type="ECO:0000313" key="3">
    <source>
        <dbReference type="EMBL" id="KAE9991846.1"/>
    </source>
</evidence>
<feature type="chain" id="PRO_5034260083" evidence="2">
    <location>
        <begin position="19"/>
        <end position="263"/>
    </location>
</feature>
<reference evidence="3 4" key="1">
    <citation type="submission" date="2019-07" db="EMBL/GenBank/DDBJ databases">
        <title>Venturia inaequalis Genome Resource.</title>
        <authorList>
            <person name="Lichtner F.J."/>
        </authorList>
    </citation>
    <scope>NUCLEOTIDE SEQUENCE [LARGE SCALE GENOMIC DNA]</scope>
    <source>
        <strain evidence="3 4">DMI_063113</strain>
    </source>
</reference>
<feature type="signal peptide" evidence="2">
    <location>
        <begin position="1"/>
        <end position="18"/>
    </location>
</feature>
<dbReference type="PANTHER" id="PTHR38847">
    <property type="match status" value="1"/>
</dbReference>
<evidence type="ECO:0000256" key="2">
    <source>
        <dbReference type="SAM" id="SignalP"/>
    </source>
</evidence>
<comment type="caution">
    <text evidence="3">The sequence shown here is derived from an EMBL/GenBank/DDBJ whole genome shotgun (WGS) entry which is preliminary data.</text>
</comment>
<dbReference type="AlphaFoldDB" id="A0A8H3VNX9"/>
<protein>
    <submittedName>
        <fullName evidence="3">Uncharacterized protein</fullName>
    </submittedName>
</protein>
<sequence length="263" mass="28106">MFLLFLLPVLNLITLIHADLPPRDQVGVRGVRHRQEDHAPDGPRPFATAAPDDMLAESALATGGTGCSTGTVAPIFADDRSSLTLIFNDMIADIGPGVPKQRSRRHCNVDVAMKVPPGWTFEVAEVNWRGLVDVDKGVRGVLAGQWYWDGEKQTGKGDMVVTRKVVDGPFSGSYLKNKAGEKDRGDVFMACTTKEVTLNINTVVRLQYGKGGGGNGNGGGNNNEVKGGGSAGSAAVNNAKGSITVDSIDARFKQELKLNWKRC</sequence>
<dbReference type="Proteomes" id="UP000490939">
    <property type="component" value="Unassembled WGS sequence"/>
</dbReference>
<proteinExistence type="predicted"/>
<dbReference type="EMBL" id="WNWR01000080">
    <property type="protein sequence ID" value="KAE9991846.1"/>
    <property type="molecule type" value="Genomic_DNA"/>
</dbReference>
<keyword evidence="4" id="KW-1185">Reference proteome</keyword>
<dbReference type="InterPro" id="IPR025649">
    <property type="entry name" value="DUF4360"/>
</dbReference>
<evidence type="ECO:0000256" key="1">
    <source>
        <dbReference type="SAM" id="MobiDB-lite"/>
    </source>
</evidence>
<organism evidence="3 4">
    <name type="scientific">Venturia inaequalis</name>
    <name type="common">Apple scab fungus</name>
    <dbReference type="NCBI Taxonomy" id="5025"/>
    <lineage>
        <taxon>Eukaryota</taxon>
        <taxon>Fungi</taxon>
        <taxon>Dikarya</taxon>
        <taxon>Ascomycota</taxon>
        <taxon>Pezizomycotina</taxon>
        <taxon>Dothideomycetes</taxon>
        <taxon>Pleosporomycetidae</taxon>
        <taxon>Venturiales</taxon>
        <taxon>Venturiaceae</taxon>
        <taxon>Venturia</taxon>
    </lineage>
</organism>
<feature type="region of interest" description="Disordered" evidence="1">
    <location>
        <begin position="211"/>
        <end position="230"/>
    </location>
</feature>